<dbReference type="CDD" id="cd10329">
    <property type="entry name" value="SLC5sbd_SGLT1-like"/>
    <property type="match status" value="1"/>
</dbReference>
<proteinExistence type="inferred from homology"/>
<keyword evidence="5 7" id="KW-0472">Membrane</keyword>
<name>A0A3E5B1Z4_9BACE</name>
<feature type="transmembrane region" description="Helical" evidence="7">
    <location>
        <begin position="92"/>
        <end position="110"/>
    </location>
</feature>
<feature type="transmembrane region" description="Helical" evidence="7">
    <location>
        <begin position="255"/>
        <end position="277"/>
    </location>
</feature>
<dbReference type="EMBL" id="QSUL01000017">
    <property type="protein sequence ID" value="RGN31618.1"/>
    <property type="molecule type" value="Genomic_DNA"/>
</dbReference>
<evidence type="ECO:0000313" key="8">
    <source>
        <dbReference type="EMBL" id="RGN31618.1"/>
    </source>
</evidence>
<feature type="transmembrane region" description="Helical" evidence="7">
    <location>
        <begin position="13"/>
        <end position="31"/>
    </location>
</feature>
<accession>A0A3E5B1Z4</accession>
<evidence type="ECO:0000256" key="7">
    <source>
        <dbReference type="SAM" id="Phobius"/>
    </source>
</evidence>
<dbReference type="Gene3D" id="1.20.1730.10">
    <property type="entry name" value="Sodium/glucose cotransporter"/>
    <property type="match status" value="1"/>
</dbReference>
<sequence length="582" mass="64119">MNWNSHQFEVLDWAIIIVGVALVAWFVCRAIRRSKATKSGGETSDDYFLSGRNETWFTIGAAIFAANIGSEHLVGLAGAGAETGLGMAHWEMQGWMILVLGWFFVPFYEHSRIFTMPEFLSRRFTRNTSSALSLITLVSYVLTKVSVTAITGGIFFEGLLGLPFWYGALGLVLLTGVFTIFGGMKGVMTISAIQTPILIIGAFLVLFLGLHALGSGSIVDGWNAMLAHAQSLNKGVDGTSHGINHLMHFEESDPLYGRFPGFGVFIGAAIIGFWYWCTDQHIVQRVLAARNMNEARKGTIFAGYLKILPVFMFLIPGMVAAALYARPDFAALMSNAEGEMVTDEAFSAMVRYVLPVGVKGIVTIGFISALVTSLAAHFNSSATLFTIDFYKHYHPEASEQKLVWMGRMATLAVVIFGVAWIPVMQMMGKSLYGILQEMQSLIAPAIAAVFILGVFTRKVTPKAGEIGLIVGFLIGMARLAIMAVYPAKVGSSDFLDYPAFIQHFLGINWLWFEIYLLIFTMLLMVTISFFTKQASEEKLKGITFLTQSPEQKAATRASWTKMDVITSLGVVLICILFYIYFW</sequence>
<feature type="transmembrane region" description="Helical" evidence="7">
    <location>
        <begin position="402"/>
        <end position="421"/>
    </location>
</feature>
<dbReference type="NCBIfam" id="TIGR00813">
    <property type="entry name" value="sss"/>
    <property type="match status" value="1"/>
</dbReference>
<organism evidence="8 9">
    <name type="scientific">Bacteroides oleiciplenus</name>
    <dbReference type="NCBI Taxonomy" id="626931"/>
    <lineage>
        <taxon>Bacteria</taxon>
        <taxon>Pseudomonadati</taxon>
        <taxon>Bacteroidota</taxon>
        <taxon>Bacteroidia</taxon>
        <taxon>Bacteroidales</taxon>
        <taxon>Bacteroidaceae</taxon>
        <taxon>Bacteroides</taxon>
    </lineage>
</organism>
<feature type="transmembrane region" description="Helical" evidence="7">
    <location>
        <begin position="507"/>
        <end position="530"/>
    </location>
</feature>
<dbReference type="InterPro" id="IPR038377">
    <property type="entry name" value="Na/Glc_symporter_sf"/>
</dbReference>
<dbReference type="PANTHER" id="PTHR11819:SF195">
    <property type="entry name" value="SODIUM_GLUCOSE COTRANSPORTER 4"/>
    <property type="match status" value="1"/>
</dbReference>
<evidence type="ECO:0000256" key="2">
    <source>
        <dbReference type="ARBA" id="ARBA00006434"/>
    </source>
</evidence>
<feature type="transmembrane region" description="Helical" evidence="7">
    <location>
        <begin position="441"/>
        <end position="459"/>
    </location>
</feature>
<feature type="transmembrane region" description="Helical" evidence="7">
    <location>
        <begin position="131"/>
        <end position="156"/>
    </location>
</feature>
<evidence type="ECO:0000256" key="6">
    <source>
        <dbReference type="RuleBase" id="RU362091"/>
    </source>
</evidence>
<evidence type="ECO:0000256" key="3">
    <source>
        <dbReference type="ARBA" id="ARBA00022692"/>
    </source>
</evidence>
<evidence type="ECO:0000256" key="4">
    <source>
        <dbReference type="ARBA" id="ARBA00022989"/>
    </source>
</evidence>
<feature type="transmembrane region" description="Helical" evidence="7">
    <location>
        <begin position="193"/>
        <end position="213"/>
    </location>
</feature>
<dbReference type="PROSITE" id="PS50283">
    <property type="entry name" value="NA_SOLUT_SYMP_3"/>
    <property type="match status" value="1"/>
</dbReference>
<protein>
    <submittedName>
        <fullName evidence="8">SSS family transporter</fullName>
    </submittedName>
</protein>
<dbReference type="GO" id="GO:0005412">
    <property type="term" value="F:D-glucose:sodium symporter activity"/>
    <property type="evidence" value="ECO:0007669"/>
    <property type="project" value="TreeGrafter"/>
</dbReference>
<reference evidence="8 9" key="1">
    <citation type="submission" date="2018-08" db="EMBL/GenBank/DDBJ databases">
        <title>A genome reference for cultivated species of the human gut microbiota.</title>
        <authorList>
            <person name="Zou Y."/>
            <person name="Xue W."/>
            <person name="Luo G."/>
        </authorList>
    </citation>
    <scope>NUCLEOTIDE SEQUENCE [LARGE SCALE GENOMIC DNA]</scope>
    <source>
        <strain evidence="8 9">OM05-15BH</strain>
    </source>
</reference>
<dbReference type="RefSeq" id="WP_009131461.1">
    <property type="nucleotide sequence ID" value="NZ_CABKRN010000004.1"/>
</dbReference>
<evidence type="ECO:0000256" key="5">
    <source>
        <dbReference type="ARBA" id="ARBA00023136"/>
    </source>
</evidence>
<feature type="transmembrane region" description="Helical" evidence="7">
    <location>
        <begin position="466"/>
        <end position="487"/>
    </location>
</feature>
<comment type="subcellular location">
    <subcellularLocation>
        <location evidence="1">Membrane</location>
        <topology evidence="1">Multi-pass membrane protein</topology>
    </subcellularLocation>
</comment>
<dbReference type="Proteomes" id="UP000260983">
    <property type="component" value="Unassembled WGS sequence"/>
</dbReference>
<feature type="transmembrane region" description="Helical" evidence="7">
    <location>
        <begin position="162"/>
        <end position="181"/>
    </location>
</feature>
<evidence type="ECO:0000313" key="9">
    <source>
        <dbReference type="Proteomes" id="UP000260983"/>
    </source>
</evidence>
<feature type="transmembrane region" description="Helical" evidence="7">
    <location>
        <begin position="56"/>
        <end position="80"/>
    </location>
</feature>
<comment type="similarity">
    <text evidence="2 6">Belongs to the sodium:solute symporter (SSF) (TC 2.A.21) family.</text>
</comment>
<feature type="transmembrane region" description="Helical" evidence="7">
    <location>
        <begin position="562"/>
        <end position="581"/>
    </location>
</feature>
<evidence type="ECO:0000256" key="1">
    <source>
        <dbReference type="ARBA" id="ARBA00004141"/>
    </source>
</evidence>
<comment type="caution">
    <text evidence="8">The sequence shown here is derived from an EMBL/GenBank/DDBJ whole genome shotgun (WGS) entry which is preliminary data.</text>
</comment>
<dbReference type="PANTHER" id="PTHR11819">
    <property type="entry name" value="SOLUTE CARRIER FAMILY 5"/>
    <property type="match status" value="1"/>
</dbReference>
<keyword evidence="4 7" id="KW-1133">Transmembrane helix</keyword>
<feature type="transmembrane region" description="Helical" evidence="7">
    <location>
        <begin position="361"/>
        <end position="390"/>
    </location>
</feature>
<dbReference type="AlphaFoldDB" id="A0A3E5B1Z4"/>
<gene>
    <name evidence="8" type="ORF">DXB65_20195</name>
</gene>
<dbReference type="GO" id="GO:0005886">
    <property type="term" value="C:plasma membrane"/>
    <property type="evidence" value="ECO:0007669"/>
    <property type="project" value="TreeGrafter"/>
</dbReference>
<feature type="transmembrane region" description="Helical" evidence="7">
    <location>
        <begin position="298"/>
        <end position="325"/>
    </location>
</feature>
<keyword evidence="3 7" id="KW-0812">Transmembrane</keyword>
<dbReference type="InterPro" id="IPR001734">
    <property type="entry name" value="Na/solute_symporter"/>
</dbReference>
<dbReference type="Pfam" id="PF00474">
    <property type="entry name" value="SSF"/>
    <property type="match status" value="1"/>
</dbReference>